<dbReference type="SUPFAM" id="SSF54277">
    <property type="entry name" value="CAD &amp; PB1 domains"/>
    <property type="match status" value="1"/>
</dbReference>
<feature type="region of interest" description="Disordered" evidence="1">
    <location>
        <begin position="341"/>
        <end position="378"/>
    </location>
</feature>
<dbReference type="InterPro" id="IPR000270">
    <property type="entry name" value="PB1_dom"/>
</dbReference>
<keyword evidence="4" id="KW-1185">Reference proteome</keyword>
<feature type="region of interest" description="Disordered" evidence="1">
    <location>
        <begin position="1"/>
        <end position="20"/>
    </location>
</feature>
<dbReference type="GO" id="GO:0003700">
    <property type="term" value="F:DNA-binding transcription factor activity"/>
    <property type="evidence" value="ECO:0007669"/>
    <property type="project" value="InterPro"/>
</dbReference>
<dbReference type="InterPro" id="IPR055081">
    <property type="entry name" value="NLP1-9_GAF"/>
</dbReference>
<feature type="compositionally biased region" description="Polar residues" evidence="1">
    <location>
        <begin position="341"/>
        <end position="352"/>
    </location>
</feature>
<dbReference type="SMART" id="SM00666">
    <property type="entry name" value="PB1"/>
    <property type="match status" value="1"/>
</dbReference>
<proteinExistence type="predicted"/>
<evidence type="ECO:0000256" key="1">
    <source>
        <dbReference type="SAM" id="MobiDB-lite"/>
    </source>
</evidence>
<reference evidence="3" key="1">
    <citation type="submission" date="2022-06" db="EMBL/GenBank/DDBJ databases">
        <title>Uncovering the hologenomic basis of an extraordinary plant invasion.</title>
        <authorList>
            <person name="Bieker V.C."/>
            <person name="Martin M.D."/>
            <person name="Gilbert T."/>
            <person name="Hodgins K."/>
            <person name="Battlay P."/>
            <person name="Petersen B."/>
            <person name="Wilson J."/>
        </authorList>
    </citation>
    <scope>NUCLEOTIDE SEQUENCE</scope>
    <source>
        <strain evidence="3">AA19_3_7</strain>
        <tissue evidence="3">Leaf</tissue>
    </source>
</reference>
<feature type="compositionally biased region" description="Basic and acidic residues" evidence="1">
    <location>
        <begin position="1"/>
        <end position="13"/>
    </location>
</feature>
<dbReference type="InterPro" id="IPR053793">
    <property type="entry name" value="PB1-like"/>
</dbReference>
<dbReference type="Pfam" id="PF00564">
    <property type="entry name" value="PB1"/>
    <property type="match status" value="1"/>
</dbReference>
<feature type="non-terminal residue" evidence="3">
    <location>
        <position position="1"/>
    </location>
</feature>
<sequence length="560" mass="62135">KDSEHKAFLVDKDHEEEDLSPPARVFRRGLPEWTSDLNNYKGKDFPQQDCAIRCNLHGYLALPVFDSTTGSCVGVLEILTSIKYMCYAFEVQQVHKALEAENLTSPQVFDWPATKVPTGSRQNKLDKIFTILKGVCDSHSLPLAQAWTVSSPGSFVAHNEVIEKTCSSFDTRCIGKVCMSTAALPFHVGDLDMWHFRKACSEQHLDKSHGLVGKAFLARGSCYCHDVTELSEEEYPLVHYARMSGLTSCFTIFLHSVEGDDKDDYVLEFFLQLGNKDSRHVLDLVQTLKHLVEADSGFELGEISPIEVTEPLRDVSHLSLSTKPHTNQISSTTMANALTVETDSSDSGSLSPNGAKKDPANVAGQQSPNQIHPNTQEGSIIDNVSMQKTKQGRKRKIDSLSMDAVKQNVGKPLDQTAQILVSRSTLKRFCREHGISSWPVPKHIKRSDFGSQKHLQQSSTQSVGHVSDTGLLMVKATFKDDMIKFPFPVSSGLVELEKEVAERVDVKGQRFSLKYEDEDKDLVLISCDDDLKSLASYPTIKLLVHVADDGRLANEASHGE</sequence>
<dbReference type="InterPro" id="IPR045012">
    <property type="entry name" value="NLP"/>
</dbReference>
<dbReference type="EMBL" id="JAMZMK010010096">
    <property type="protein sequence ID" value="KAI7733042.1"/>
    <property type="molecule type" value="Genomic_DNA"/>
</dbReference>
<evidence type="ECO:0000313" key="4">
    <source>
        <dbReference type="Proteomes" id="UP001206925"/>
    </source>
</evidence>
<feature type="compositionally biased region" description="Polar residues" evidence="1">
    <location>
        <begin position="363"/>
        <end position="378"/>
    </location>
</feature>
<feature type="domain" description="PB1" evidence="2">
    <location>
        <begin position="471"/>
        <end position="547"/>
    </location>
</feature>
<dbReference type="AlphaFoldDB" id="A0AAD5C0T6"/>
<dbReference type="Gene3D" id="3.10.20.90">
    <property type="entry name" value="Phosphatidylinositol 3-kinase Catalytic Subunit, Chain A, domain 1"/>
    <property type="match status" value="1"/>
</dbReference>
<gene>
    <name evidence="3" type="ORF">M8C21_029835</name>
</gene>
<dbReference type="PROSITE" id="PS51745">
    <property type="entry name" value="PB1"/>
    <property type="match status" value="1"/>
</dbReference>
<evidence type="ECO:0000313" key="3">
    <source>
        <dbReference type="EMBL" id="KAI7733042.1"/>
    </source>
</evidence>
<name>A0AAD5C0T6_AMBAR</name>
<dbReference type="Proteomes" id="UP001206925">
    <property type="component" value="Unassembled WGS sequence"/>
</dbReference>
<protein>
    <recommendedName>
        <fullName evidence="2">PB1 domain-containing protein</fullName>
    </recommendedName>
</protein>
<dbReference type="PANTHER" id="PTHR32002">
    <property type="entry name" value="PROTEIN NLP8"/>
    <property type="match status" value="1"/>
</dbReference>
<comment type="caution">
    <text evidence="3">The sequence shown here is derived from an EMBL/GenBank/DDBJ whole genome shotgun (WGS) entry which is preliminary data.</text>
</comment>
<dbReference type="PANTHER" id="PTHR32002:SF35">
    <property type="entry name" value="PROTEIN NLP6"/>
    <property type="match status" value="1"/>
</dbReference>
<accession>A0AAD5C0T6</accession>
<dbReference type="Pfam" id="PF22922">
    <property type="entry name" value="GAF_NLP"/>
    <property type="match status" value="1"/>
</dbReference>
<organism evidence="3 4">
    <name type="scientific">Ambrosia artemisiifolia</name>
    <name type="common">Common ragweed</name>
    <dbReference type="NCBI Taxonomy" id="4212"/>
    <lineage>
        <taxon>Eukaryota</taxon>
        <taxon>Viridiplantae</taxon>
        <taxon>Streptophyta</taxon>
        <taxon>Embryophyta</taxon>
        <taxon>Tracheophyta</taxon>
        <taxon>Spermatophyta</taxon>
        <taxon>Magnoliopsida</taxon>
        <taxon>eudicotyledons</taxon>
        <taxon>Gunneridae</taxon>
        <taxon>Pentapetalae</taxon>
        <taxon>asterids</taxon>
        <taxon>campanulids</taxon>
        <taxon>Asterales</taxon>
        <taxon>Asteraceae</taxon>
        <taxon>Asteroideae</taxon>
        <taxon>Heliantheae alliance</taxon>
        <taxon>Heliantheae</taxon>
        <taxon>Ambrosia</taxon>
    </lineage>
</organism>
<evidence type="ECO:0000259" key="2">
    <source>
        <dbReference type="PROSITE" id="PS51745"/>
    </source>
</evidence>